<keyword evidence="2" id="KW-1185">Reference proteome</keyword>
<dbReference type="AlphaFoldDB" id="A0AA35ZMV8"/>
<gene>
    <name evidence="1" type="ORF">LSALG_LOCUS33555</name>
</gene>
<reference evidence="1" key="1">
    <citation type="submission" date="2023-04" db="EMBL/GenBank/DDBJ databases">
        <authorList>
            <person name="Vijverberg K."/>
            <person name="Xiong W."/>
            <person name="Schranz E."/>
        </authorList>
    </citation>
    <scope>NUCLEOTIDE SEQUENCE</scope>
</reference>
<dbReference type="EMBL" id="OX465083">
    <property type="protein sequence ID" value="CAI9294577.1"/>
    <property type="molecule type" value="Genomic_DNA"/>
</dbReference>
<name>A0AA35ZMV8_LACSI</name>
<sequence>MIVMCAPSLELTGVRLSSVDLPTRVPRWIPGIEGYSVPGTIGAGRFVPTLISLLLSKRYGFQPEDSVTFPVLPTHKVHINQLVPNGISKVVAFEMMWRANGINPNIWVFRHFFHFAAVSSGESYTCDVRKHSHVLVVGLDACWGWYEFIVAASWKDVRVLHCVERVDFIDVLAKKWVRSLRYREVELIDRVFPSFPFCNEAFIVRASPIQDAERRRAVVEPSRKNLGKKSLWKTVRREVGWGEYTCGECSNGGANLVESEPGVVLETSERLNVAGGGSNVNEGSHFLRFGHIKSPTVGDSGLGSSNGVVFFPSWYLKNDSRLSLFEAVIDFTKNVIPLGTQSETTNYSLTNLVGFFRFAIAKGANFFAKGANRLERFLVVDGDLAPFVKENHALCSENVALKNKNFEFKGNVSWLDVLDSEKKVLEENVTSLDHDKLALGVVVGRLKQENEGTVIRFEEIWLRHWPLNSRQVKAIGFGIMFHFEEIWSRHGALDSR</sequence>
<proteinExistence type="predicted"/>
<evidence type="ECO:0000313" key="2">
    <source>
        <dbReference type="Proteomes" id="UP001177003"/>
    </source>
</evidence>
<evidence type="ECO:0000313" key="1">
    <source>
        <dbReference type="EMBL" id="CAI9294577.1"/>
    </source>
</evidence>
<dbReference type="Proteomes" id="UP001177003">
    <property type="component" value="Chromosome 7"/>
</dbReference>
<protein>
    <submittedName>
        <fullName evidence="1">Uncharacterized protein</fullName>
    </submittedName>
</protein>
<accession>A0AA35ZMV8</accession>
<organism evidence="1 2">
    <name type="scientific">Lactuca saligna</name>
    <name type="common">Willowleaf lettuce</name>
    <dbReference type="NCBI Taxonomy" id="75948"/>
    <lineage>
        <taxon>Eukaryota</taxon>
        <taxon>Viridiplantae</taxon>
        <taxon>Streptophyta</taxon>
        <taxon>Embryophyta</taxon>
        <taxon>Tracheophyta</taxon>
        <taxon>Spermatophyta</taxon>
        <taxon>Magnoliopsida</taxon>
        <taxon>eudicotyledons</taxon>
        <taxon>Gunneridae</taxon>
        <taxon>Pentapetalae</taxon>
        <taxon>asterids</taxon>
        <taxon>campanulids</taxon>
        <taxon>Asterales</taxon>
        <taxon>Asteraceae</taxon>
        <taxon>Cichorioideae</taxon>
        <taxon>Cichorieae</taxon>
        <taxon>Lactucinae</taxon>
        <taxon>Lactuca</taxon>
    </lineage>
</organism>